<dbReference type="InterPro" id="IPR001611">
    <property type="entry name" value="Leu-rich_rpt"/>
</dbReference>
<keyword evidence="2" id="KW-0677">Repeat</keyword>
<name>A0ABM4N7L0_EQUPR</name>
<evidence type="ECO:0000256" key="3">
    <source>
        <dbReference type="SAM" id="MobiDB-lite"/>
    </source>
</evidence>
<dbReference type="Pfam" id="PF13855">
    <property type="entry name" value="LRR_8"/>
    <property type="match status" value="3"/>
</dbReference>
<dbReference type="Gene3D" id="3.80.10.10">
    <property type="entry name" value="Ribonuclease Inhibitor"/>
    <property type="match status" value="2"/>
</dbReference>
<keyword evidence="4" id="KW-1185">Reference proteome</keyword>
<feature type="compositionally biased region" description="Basic and acidic residues" evidence="3">
    <location>
        <begin position="117"/>
        <end position="127"/>
    </location>
</feature>
<dbReference type="InterPro" id="IPR043184">
    <property type="entry name" value="ECM2"/>
</dbReference>
<evidence type="ECO:0000313" key="4">
    <source>
        <dbReference type="Proteomes" id="UP001652662"/>
    </source>
</evidence>
<feature type="region of interest" description="Disordered" evidence="3">
    <location>
        <begin position="1"/>
        <end position="26"/>
    </location>
</feature>
<feature type="compositionally biased region" description="Basic residues" evidence="3">
    <location>
        <begin position="14"/>
        <end position="26"/>
    </location>
</feature>
<evidence type="ECO:0000256" key="1">
    <source>
        <dbReference type="ARBA" id="ARBA00022614"/>
    </source>
</evidence>
<reference evidence="5" key="1">
    <citation type="submission" date="2025-08" db="UniProtKB">
        <authorList>
            <consortium name="RefSeq"/>
        </authorList>
    </citation>
    <scope>IDENTIFICATION</scope>
    <source>
        <tissue evidence="5">Blood</tissue>
    </source>
</reference>
<dbReference type="PANTHER" id="PTHR46544">
    <property type="entry name" value="EXTRACELLULAR MATRIX PROTEIN 2-RELATED"/>
    <property type="match status" value="1"/>
</dbReference>
<sequence>MGATGPGPVENKCRPYRKRTGALGSKKKSISLSLQVGAGNCWGGLCGPREVAMKTMLLPILALWVGCCPRGALAKQGPSLREPMAAPTPGSLHTLRPPPPSQPRTPDGQVRPIPRNGDPDRPEDGAHGDPAQPPAPGWKAPARPGLAQRKELPPAAWEQEQGHNKEPSTEWAQPQATAAAGAEAAKPQAAKLRPLQASRAPRAQDGAVAGEKGQGRKARVREARSRGLKLGRPPKGSSHQPGRGGWRQKKDRSQGHGGSSILRTTGHGQKRPGSSQGPGHRLADLGTAEQAVPSLPASCLLARAAIACGNVKMKHVPALTDPGLTTLYLAENEIAKIPAHTFLGLPNLEWLDLSKNKLDAQGLHPHAFKNLTRLKRLNLDGNSLSTVPALPTSLQELKLNDNLLQGLQHSSFQGLSQLLTLEVEGNQLHDGNISPLAFQPLRSLVYLRLDRNQLRTIPPGLPASLQELHLSTNAIEEVSEGALNRSRNLRVLVLSNNQLQEDRLAPRAWIDLPKLETLDLSHNRLVHVPSFLPRGLRHLTLHHNRIERIPGYVFAHMKPGLEFLHLSHNSLGADGIHSVSFLGLHASLAELLLDHNQLQAIPRGLLGLRRLQVLRLSHNKIRYVPLNSICDTRVAQDSNLISTHLENNLIDRRRIPPTAFSCIRAYHSVVLQPQQGEGEGS</sequence>
<proteinExistence type="predicted"/>
<feature type="region of interest" description="Disordered" evidence="3">
    <location>
        <begin position="75"/>
        <end position="282"/>
    </location>
</feature>
<dbReference type="PROSITE" id="PS51450">
    <property type="entry name" value="LRR"/>
    <property type="match status" value="4"/>
</dbReference>
<gene>
    <name evidence="5" type="primary">LOC103544743</name>
</gene>
<accession>A0ABM4N7L0</accession>
<dbReference type="PANTHER" id="PTHR46544:SF2">
    <property type="entry name" value="EXTRACELLULAR MATRIX PROTEIN 2-RELATED"/>
    <property type="match status" value="1"/>
</dbReference>
<dbReference type="GeneID" id="103544743"/>
<protein>
    <submittedName>
        <fullName evidence="5">Extracellular matrix protein 2-like isoform X1</fullName>
    </submittedName>
</protein>
<evidence type="ECO:0000256" key="2">
    <source>
        <dbReference type="ARBA" id="ARBA00022737"/>
    </source>
</evidence>
<feature type="compositionally biased region" description="Polar residues" evidence="3">
    <location>
        <begin position="261"/>
        <end position="277"/>
    </location>
</feature>
<dbReference type="RefSeq" id="XP_070460932.1">
    <property type="nucleotide sequence ID" value="XM_070604831.1"/>
</dbReference>
<dbReference type="SMART" id="SM00369">
    <property type="entry name" value="LRR_TYP"/>
    <property type="match status" value="13"/>
</dbReference>
<dbReference type="SUPFAM" id="SSF52058">
    <property type="entry name" value="L domain-like"/>
    <property type="match status" value="1"/>
</dbReference>
<feature type="compositionally biased region" description="Low complexity" evidence="3">
    <location>
        <begin position="172"/>
        <end position="190"/>
    </location>
</feature>
<dbReference type="PRINTS" id="PR00019">
    <property type="entry name" value="LEURICHRPT"/>
</dbReference>
<dbReference type="SMART" id="SM00364">
    <property type="entry name" value="LRR_BAC"/>
    <property type="match status" value="3"/>
</dbReference>
<evidence type="ECO:0000313" key="5">
    <source>
        <dbReference type="RefSeq" id="XP_070460932.1"/>
    </source>
</evidence>
<dbReference type="InterPro" id="IPR032675">
    <property type="entry name" value="LRR_dom_sf"/>
</dbReference>
<dbReference type="InterPro" id="IPR003591">
    <property type="entry name" value="Leu-rich_rpt_typical-subtyp"/>
</dbReference>
<keyword evidence="1" id="KW-0433">Leucine-rich repeat</keyword>
<dbReference type="Proteomes" id="UP001652662">
    <property type="component" value="Chromosome X"/>
</dbReference>
<organism evidence="4 5">
    <name type="scientific">Equus przewalskii</name>
    <name type="common">Przewalski's horse</name>
    <name type="synonym">Equus caballus przewalskii</name>
    <dbReference type="NCBI Taxonomy" id="9798"/>
    <lineage>
        <taxon>Eukaryota</taxon>
        <taxon>Metazoa</taxon>
        <taxon>Chordata</taxon>
        <taxon>Craniata</taxon>
        <taxon>Vertebrata</taxon>
        <taxon>Euteleostomi</taxon>
        <taxon>Mammalia</taxon>
        <taxon>Eutheria</taxon>
        <taxon>Laurasiatheria</taxon>
        <taxon>Perissodactyla</taxon>
        <taxon>Equidae</taxon>
        <taxon>Equus</taxon>
    </lineage>
</organism>